<dbReference type="Gramene" id="TraesJAG7B03G04231370.1">
    <property type="protein sequence ID" value="TraesJAG7B03G04231370.1"/>
    <property type="gene ID" value="TraesJAG7B03G04231370"/>
</dbReference>
<dbReference type="PRINTS" id="PR00463">
    <property type="entry name" value="EP450I"/>
</dbReference>
<keyword evidence="10 13" id="KW-0503">Monooxygenase</keyword>
<reference evidence="15" key="1">
    <citation type="submission" date="2018-08" db="EMBL/GenBank/DDBJ databases">
        <authorList>
            <person name="Rossello M."/>
        </authorList>
    </citation>
    <scope>NUCLEOTIDE SEQUENCE [LARGE SCALE GENOMIC DNA]</scope>
    <source>
        <strain evidence="15">cv. Chinese Spring</strain>
    </source>
</reference>
<gene>
    <name evidence="15" type="primary">LOC123166592</name>
</gene>
<dbReference type="SUPFAM" id="SSF48264">
    <property type="entry name" value="Cytochrome P450"/>
    <property type="match status" value="1"/>
</dbReference>
<reference evidence="15" key="2">
    <citation type="submission" date="2018-10" db="UniProtKB">
        <authorList>
            <consortium name="EnsemblPlants"/>
        </authorList>
    </citation>
    <scope>IDENTIFICATION</scope>
</reference>
<protein>
    <recommendedName>
        <fullName evidence="17">Cytochrome P450</fullName>
    </recommendedName>
</protein>
<dbReference type="GO" id="GO:0004497">
    <property type="term" value="F:monooxygenase activity"/>
    <property type="evidence" value="ECO:0007669"/>
    <property type="project" value="UniProtKB-KW"/>
</dbReference>
<dbReference type="Pfam" id="PF00067">
    <property type="entry name" value="p450"/>
    <property type="match status" value="2"/>
</dbReference>
<comment type="similarity">
    <text evidence="3 13">Belongs to the cytochrome P450 family.</text>
</comment>
<dbReference type="InterPro" id="IPR002401">
    <property type="entry name" value="Cyt_P450_E_grp-I"/>
</dbReference>
<dbReference type="PROSITE" id="PS00086">
    <property type="entry name" value="CYTOCHROME_P450"/>
    <property type="match status" value="1"/>
</dbReference>
<comment type="cofactor">
    <cofactor evidence="1 12">
        <name>heme</name>
        <dbReference type="ChEBI" id="CHEBI:30413"/>
    </cofactor>
</comment>
<dbReference type="GO" id="GO:0016705">
    <property type="term" value="F:oxidoreductase activity, acting on paired donors, with incorporation or reduction of molecular oxygen"/>
    <property type="evidence" value="ECO:0007669"/>
    <property type="project" value="InterPro"/>
</dbReference>
<dbReference type="Gene3D" id="1.10.630.10">
    <property type="entry name" value="Cytochrome P450"/>
    <property type="match status" value="1"/>
</dbReference>
<dbReference type="PRINTS" id="PR00385">
    <property type="entry name" value="P450"/>
</dbReference>
<evidence type="ECO:0000256" key="6">
    <source>
        <dbReference type="ARBA" id="ARBA00022723"/>
    </source>
</evidence>
<evidence type="ECO:0000256" key="3">
    <source>
        <dbReference type="ARBA" id="ARBA00010617"/>
    </source>
</evidence>
<dbReference type="EnsemblPlants" id="TraesCS7B02G434200.2">
    <property type="protein sequence ID" value="TraesCS7B02G434200.2"/>
    <property type="gene ID" value="TraesCS7B02G434200"/>
</dbReference>
<evidence type="ECO:0000256" key="7">
    <source>
        <dbReference type="ARBA" id="ARBA00022989"/>
    </source>
</evidence>
<dbReference type="PANTHER" id="PTHR47944">
    <property type="entry name" value="CYTOCHROME P450 98A9"/>
    <property type="match status" value="1"/>
</dbReference>
<dbReference type="Gramene" id="TraesCS7B02G434200.2">
    <property type="protein sequence ID" value="TraesCS7B02G434200.2"/>
    <property type="gene ID" value="TraesCS7B02G434200"/>
</dbReference>
<dbReference type="SMR" id="A0A3B6SU53"/>
<dbReference type="AlphaFoldDB" id="A0A3B6SU53"/>
<evidence type="ECO:0000256" key="9">
    <source>
        <dbReference type="ARBA" id="ARBA00023004"/>
    </source>
</evidence>
<dbReference type="GO" id="GO:0020037">
    <property type="term" value="F:heme binding"/>
    <property type="evidence" value="ECO:0007669"/>
    <property type="project" value="InterPro"/>
</dbReference>
<feature type="binding site" description="axial binding residue" evidence="12">
    <location>
        <position position="501"/>
    </location>
    <ligand>
        <name>heme</name>
        <dbReference type="ChEBI" id="CHEBI:30413"/>
    </ligand>
    <ligandPart>
        <name>Fe</name>
        <dbReference type="ChEBI" id="CHEBI:18248"/>
    </ligandPart>
</feature>
<keyword evidence="6 12" id="KW-0479">Metal-binding</keyword>
<evidence type="ECO:0000313" key="16">
    <source>
        <dbReference type="Proteomes" id="UP000019116"/>
    </source>
</evidence>
<dbReference type="InterPro" id="IPR001128">
    <property type="entry name" value="Cyt_P450"/>
</dbReference>
<organism evidence="15">
    <name type="scientific">Triticum aestivum</name>
    <name type="common">Wheat</name>
    <dbReference type="NCBI Taxonomy" id="4565"/>
    <lineage>
        <taxon>Eukaryota</taxon>
        <taxon>Viridiplantae</taxon>
        <taxon>Streptophyta</taxon>
        <taxon>Embryophyta</taxon>
        <taxon>Tracheophyta</taxon>
        <taxon>Spermatophyta</taxon>
        <taxon>Magnoliopsida</taxon>
        <taxon>Liliopsida</taxon>
        <taxon>Poales</taxon>
        <taxon>Poaceae</taxon>
        <taxon>BOP clade</taxon>
        <taxon>Pooideae</taxon>
        <taxon>Triticodae</taxon>
        <taxon>Triticeae</taxon>
        <taxon>Triticinae</taxon>
        <taxon>Triticum</taxon>
    </lineage>
</organism>
<evidence type="ECO:0008006" key="17">
    <source>
        <dbReference type="Google" id="ProtNLM"/>
    </source>
</evidence>
<dbReference type="Proteomes" id="UP000019116">
    <property type="component" value="Chromosome 7B"/>
</dbReference>
<feature type="transmembrane region" description="Helical" evidence="14">
    <location>
        <begin position="12"/>
        <end position="33"/>
    </location>
</feature>
<keyword evidence="4 12" id="KW-0349">Heme</keyword>
<keyword evidence="16" id="KW-1185">Reference proteome</keyword>
<evidence type="ECO:0000256" key="8">
    <source>
        <dbReference type="ARBA" id="ARBA00023002"/>
    </source>
</evidence>
<evidence type="ECO:0000256" key="2">
    <source>
        <dbReference type="ARBA" id="ARBA00004167"/>
    </source>
</evidence>
<dbReference type="InterPro" id="IPR017972">
    <property type="entry name" value="Cyt_P450_CS"/>
</dbReference>
<evidence type="ECO:0000256" key="13">
    <source>
        <dbReference type="RuleBase" id="RU000461"/>
    </source>
</evidence>
<evidence type="ECO:0000256" key="11">
    <source>
        <dbReference type="ARBA" id="ARBA00023136"/>
    </source>
</evidence>
<dbReference type="PANTHER" id="PTHR47944:SF17">
    <property type="entry name" value="3,9-DIHYDROXYPTEROCARPAN 6A-MONOOXYGENASE"/>
    <property type="match status" value="1"/>
</dbReference>
<proteinExistence type="inferred from homology"/>
<keyword evidence="7 14" id="KW-1133">Transmembrane helix</keyword>
<evidence type="ECO:0000256" key="10">
    <source>
        <dbReference type="ARBA" id="ARBA00023033"/>
    </source>
</evidence>
<accession>A0A3B6SU53</accession>
<sequence length="561" mass="60520">MDSVGVGAAADSATPLLLAAAVAVALLLVGTLVRRHGGNAKNGRLPPSPVALPLIGHLHLIREPPHRAFHRILARHGPLVYLRLGPSTHCVVVGSAGAARDVLKFEGSIPERPQTAVTRQLAYGSSGFAFAPYGPHWRFMKRLCMSELLGPRTIDLLRPVRAAELAGVMGAAAAAAANGEALDVSRQLIRLSNNAMMRMVASALPGDMADLARDCAKQVAELVGAFNLEDYVALFRGWDLQGLSRRTRGVHARFDALLESIIRAKEKERRDGADGGKTKDLLDILMDAAADPAAEVKLTRDNIKAFVLQISSKIQMLGGARAPAGPPLSPPLLVHRDRSELSLSSSSNVERNEQDIFTAGSDTTATSVEWMLAELLAHPDCMRKLRAELDAVVGSSRVVGEPDVAQMPYLQAVLKETLRLRPPAVIAHREAVEPIRVRGYTIPAGTSVFFNIYSIGRDAAWWEDPLEFRPERFMPGGAREGVDPKGQHPQLMPFGSGRRACPGMGMALLAVPAFLAALVQCFDWEVPAPPLDMEEGEGLVIPRKQPLLLRPTLRLGHLPLP</sequence>
<comment type="subcellular location">
    <subcellularLocation>
        <location evidence="2">Membrane</location>
        <topology evidence="2">Single-pass membrane protein</topology>
    </subcellularLocation>
</comment>
<evidence type="ECO:0000256" key="12">
    <source>
        <dbReference type="PIRSR" id="PIRSR602401-1"/>
    </source>
</evidence>
<name>A0A3B6SU53_WHEAT</name>
<dbReference type="InterPro" id="IPR036396">
    <property type="entry name" value="Cyt_P450_sf"/>
</dbReference>
<dbReference type="GO" id="GO:0005506">
    <property type="term" value="F:iron ion binding"/>
    <property type="evidence" value="ECO:0007669"/>
    <property type="project" value="InterPro"/>
</dbReference>
<evidence type="ECO:0000313" key="15">
    <source>
        <dbReference type="EnsemblPlants" id="TraesCS7B02G434200.2"/>
    </source>
</evidence>
<evidence type="ECO:0000256" key="4">
    <source>
        <dbReference type="ARBA" id="ARBA00022617"/>
    </source>
</evidence>
<evidence type="ECO:0000256" key="5">
    <source>
        <dbReference type="ARBA" id="ARBA00022692"/>
    </source>
</evidence>
<keyword evidence="9 12" id="KW-0408">Iron</keyword>
<dbReference type="GO" id="GO:0016020">
    <property type="term" value="C:membrane"/>
    <property type="evidence" value="ECO:0007669"/>
    <property type="project" value="UniProtKB-SubCell"/>
</dbReference>
<keyword evidence="5 14" id="KW-0812">Transmembrane</keyword>
<keyword evidence="8 13" id="KW-0560">Oxidoreductase</keyword>
<dbReference type="STRING" id="4565.A0A3B6SU53"/>
<keyword evidence="11 14" id="KW-0472">Membrane</keyword>
<evidence type="ECO:0000256" key="14">
    <source>
        <dbReference type="SAM" id="Phobius"/>
    </source>
</evidence>
<evidence type="ECO:0000256" key="1">
    <source>
        <dbReference type="ARBA" id="ARBA00001971"/>
    </source>
</evidence>
<dbReference type="Gramene" id="TraesCS7B03G1177400.1">
    <property type="protein sequence ID" value="TraesCS7B03G1177400.1.CDS"/>
    <property type="gene ID" value="TraesCS7B03G1177400"/>
</dbReference>
<dbReference type="OrthoDB" id="1103324at2759"/>